<dbReference type="AlphaFoldDB" id="A0AAJ0DDR1"/>
<feature type="transmembrane region" description="Helical" evidence="1">
    <location>
        <begin position="143"/>
        <end position="165"/>
    </location>
</feature>
<proteinExistence type="predicted"/>
<evidence type="ECO:0000313" key="2">
    <source>
        <dbReference type="EMBL" id="KAK3048115.1"/>
    </source>
</evidence>
<dbReference type="EMBL" id="JAWDJX010000052">
    <property type="protein sequence ID" value="KAK3048115.1"/>
    <property type="molecule type" value="Genomic_DNA"/>
</dbReference>
<keyword evidence="3" id="KW-1185">Reference proteome</keyword>
<accession>A0AAJ0DDR1</accession>
<dbReference type="Proteomes" id="UP001271007">
    <property type="component" value="Unassembled WGS sequence"/>
</dbReference>
<protein>
    <submittedName>
        <fullName evidence="2">Uncharacterized protein</fullName>
    </submittedName>
</protein>
<keyword evidence="1" id="KW-0472">Membrane</keyword>
<name>A0AAJ0DDR1_9PEZI</name>
<evidence type="ECO:0000313" key="3">
    <source>
        <dbReference type="Proteomes" id="UP001271007"/>
    </source>
</evidence>
<keyword evidence="1" id="KW-0812">Transmembrane</keyword>
<organism evidence="2 3">
    <name type="scientific">Extremus antarcticus</name>
    <dbReference type="NCBI Taxonomy" id="702011"/>
    <lineage>
        <taxon>Eukaryota</taxon>
        <taxon>Fungi</taxon>
        <taxon>Dikarya</taxon>
        <taxon>Ascomycota</taxon>
        <taxon>Pezizomycotina</taxon>
        <taxon>Dothideomycetes</taxon>
        <taxon>Dothideomycetidae</taxon>
        <taxon>Mycosphaerellales</taxon>
        <taxon>Extremaceae</taxon>
        <taxon>Extremus</taxon>
    </lineage>
</organism>
<sequence length="167" mass="18527">MAVLFNEKQAATSSLSHLVRDIKNNKVVVLPGILHLQQLECKDEQVDALIEIYIYLQSTADAYDAAPEDNKRVKVWDTAEWRQKWRMVSKGCEVLEGMTGYVLGIMVAEMLRDANRAQRAKEATSWSLVRVCLEASLHDTLCVLGAILGSCILGVAVGVAMVRLLHS</sequence>
<evidence type="ECO:0000256" key="1">
    <source>
        <dbReference type="SAM" id="Phobius"/>
    </source>
</evidence>
<comment type="caution">
    <text evidence="2">The sequence shown here is derived from an EMBL/GenBank/DDBJ whole genome shotgun (WGS) entry which is preliminary data.</text>
</comment>
<reference evidence="2" key="1">
    <citation type="submission" date="2023-04" db="EMBL/GenBank/DDBJ databases">
        <title>Black Yeasts Isolated from many extreme environments.</title>
        <authorList>
            <person name="Coleine C."/>
            <person name="Stajich J.E."/>
            <person name="Selbmann L."/>
        </authorList>
    </citation>
    <scope>NUCLEOTIDE SEQUENCE</scope>
    <source>
        <strain evidence="2">CCFEE 5312</strain>
    </source>
</reference>
<gene>
    <name evidence="2" type="ORF">LTR09_010454</name>
</gene>
<keyword evidence="1" id="KW-1133">Transmembrane helix</keyword>